<proteinExistence type="predicted"/>
<evidence type="ECO:0000313" key="2">
    <source>
        <dbReference type="EMBL" id="WGK68710.1"/>
    </source>
</evidence>
<dbReference type="EMBL" id="CP123443">
    <property type="protein sequence ID" value="WGK68710.1"/>
    <property type="molecule type" value="Genomic_DNA"/>
</dbReference>
<evidence type="ECO:0000259" key="1">
    <source>
        <dbReference type="Pfam" id="PF12697"/>
    </source>
</evidence>
<dbReference type="GO" id="GO:0016787">
    <property type="term" value="F:hydrolase activity"/>
    <property type="evidence" value="ECO:0007669"/>
    <property type="project" value="UniProtKB-KW"/>
</dbReference>
<dbReference type="InterPro" id="IPR000073">
    <property type="entry name" value="AB_hydrolase_1"/>
</dbReference>
<dbReference type="Pfam" id="PF12697">
    <property type="entry name" value="Abhydrolase_6"/>
    <property type="match status" value="1"/>
</dbReference>
<protein>
    <submittedName>
        <fullName evidence="2">Alpha/beta hydrolase</fullName>
    </submittedName>
</protein>
<dbReference type="RefSeq" id="WP_326926896.1">
    <property type="nucleotide sequence ID" value="NZ_CP123443.1"/>
</dbReference>
<reference evidence="2 3" key="1">
    <citation type="submission" date="2023-04" db="EMBL/GenBank/DDBJ databases">
        <title>Spirochaete genome identified in red abalone sample constitutes a novel genus.</title>
        <authorList>
            <person name="Sharma S.P."/>
            <person name="Purcell C.M."/>
            <person name="Hyde J.R."/>
            <person name="Severin A.J."/>
        </authorList>
    </citation>
    <scope>NUCLEOTIDE SEQUENCE [LARGE SCALE GENOMIC DNA]</scope>
    <source>
        <strain evidence="2 3">SP-2023</strain>
    </source>
</reference>
<keyword evidence="2" id="KW-0378">Hydrolase</keyword>
<feature type="domain" description="AB hydrolase-1" evidence="1">
    <location>
        <begin position="7"/>
        <end position="265"/>
    </location>
</feature>
<dbReference type="Gene3D" id="3.40.50.1820">
    <property type="entry name" value="alpha/beta hydrolase"/>
    <property type="match status" value="1"/>
</dbReference>
<name>A0ABY8MGN8_9SPIO</name>
<gene>
    <name evidence="2" type="ORF">P0082_09500</name>
</gene>
<evidence type="ECO:0000313" key="3">
    <source>
        <dbReference type="Proteomes" id="UP001228690"/>
    </source>
</evidence>
<dbReference type="SUPFAM" id="SSF53474">
    <property type="entry name" value="alpha/beta-Hydrolases"/>
    <property type="match status" value="1"/>
</dbReference>
<dbReference type="Proteomes" id="UP001228690">
    <property type="component" value="Chromosome"/>
</dbReference>
<keyword evidence="3" id="KW-1185">Reference proteome</keyword>
<dbReference type="InterPro" id="IPR029058">
    <property type="entry name" value="AB_hydrolase_fold"/>
</dbReference>
<organism evidence="2 3">
    <name type="scientific">Candidatus Haliotispira prima</name>
    <dbReference type="NCBI Taxonomy" id="3034016"/>
    <lineage>
        <taxon>Bacteria</taxon>
        <taxon>Pseudomonadati</taxon>
        <taxon>Spirochaetota</taxon>
        <taxon>Spirochaetia</taxon>
        <taxon>Spirochaetales</taxon>
        <taxon>Spirochaetaceae</taxon>
        <taxon>Candidatus Haliotispira</taxon>
    </lineage>
</organism>
<accession>A0ABY8MGN8</accession>
<sequence length="281" mass="31592">MNNEKILVCISGWGSHCQILEPLIAQCPLLAERHRIDIPWQDFVGLPDATRPAALHRYLSRETDGRTQGDKQTDVVILAWSLGCLLGLELSPELHGQAQTGRQRLILLSGTAAMCPTEEIGDRNEGEEKRANLAPYQVVKPIVLRLMQRKLQQAQNTVLRDFALHCLRDRQNDPANFVANYLEQARSFSDTPLHTDTCQALTEGLEYLIRCDLRRRLRDCPLPHPTLLFSGRRDAIIPASQSESLARLLPNSRQEFADEGHNLLLPPASGLSRHISTFLSQ</sequence>